<evidence type="ECO:0000256" key="7">
    <source>
        <dbReference type="SAM" id="Phobius"/>
    </source>
</evidence>
<evidence type="ECO:0000256" key="4">
    <source>
        <dbReference type="ARBA" id="ARBA00022989"/>
    </source>
</evidence>
<dbReference type="InterPro" id="IPR005495">
    <property type="entry name" value="LptG/LptF_permease"/>
</dbReference>
<comment type="subcellular location">
    <subcellularLocation>
        <location evidence="1">Cell membrane</location>
        <topology evidence="1">Multi-pass membrane protein</topology>
    </subcellularLocation>
</comment>
<organism evidence="8 9">
    <name type="scientific">Blastopirellula marina</name>
    <dbReference type="NCBI Taxonomy" id="124"/>
    <lineage>
        <taxon>Bacteria</taxon>
        <taxon>Pseudomonadati</taxon>
        <taxon>Planctomycetota</taxon>
        <taxon>Planctomycetia</taxon>
        <taxon>Pirellulales</taxon>
        <taxon>Pirellulaceae</taxon>
        <taxon>Blastopirellula</taxon>
    </lineage>
</organism>
<feature type="coiled-coil region" evidence="6">
    <location>
        <begin position="255"/>
        <end position="301"/>
    </location>
</feature>
<dbReference type="AlphaFoldDB" id="A0A2S8GKG0"/>
<evidence type="ECO:0000256" key="6">
    <source>
        <dbReference type="SAM" id="Coils"/>
    </source>
</evidence>
<keyword evidence="4 7" id="KW-1133">Transmembrane helix</keyword>
<feature type="transmembrane region" description="Helical" evidence="7">
    <location>
        <begin position="306"/>
        <end position="326"/>
    </location>
</feature>
<feature type="transmembrane region" description="Helical" evidence="7">
    <location>
        <begin position="17"/>
        <end position="38"/>
    </location>
</feature>
<feature type="transmembrane region" description="Helical" evidence="7">
    <location>
        <begin position="362"/>
        <end position="383"/>
    </location>
</feature>
<keyword evidence="6" id="KW-0175">Coiled coil</keyword>
<reference evidence="8 9" key="1">
    <citation type="submission" date="2018-02" db="EMBL/GenBank/DDBJ databases">
        <title>Comparative genomes isolates from brazilian mangrove.</title>
        <authorList>
            <person name="Araujo J.E."/>
            <person name="Taketani R.G."/>
            <person name="Silva M.C.P."/>
            <person name="Loureco M.V."/>
            <person name="Andreote F.D."/>
        </authorList>
    </citation>
    <scope>NUCLEOTIDE SEQUENCE [LARGE SCALE GENOMIC DNA]</scope>
    <source>
        <strain evidence="8 9">Nap-Phe MGV</strain>
    </source>
</reference>
<accession>A0A2S8GKG0</accession>
<evidence type="ECO:0000256" key="5">
    <source>
        <dbReference type="ARBA" id="ARBA00023136"/>
    </source>
</evidence>
<gene>
    <name evidence="8" type="ORF">C5Y93_17640</name>
</gene>
<evidence type="ECO:0000256" key="1">
    <source>
        <dbReference type="ARBA" id="ARBA00004651"/>
    </source>
</evidence>
<feature type="transmembrane region" description="Helical" evidence="7">
    <location>
        <begin position="98"/>
        <end position="117"/>
    </location>
</feature>
<protein>
    <recommendedName>
        <fullName evidence="10">YjgP/YjgQ family permease</fullName>
    </recommendedName>
</protein>
<dbReference type="Pfam" id="PF03739">
    <property type="entry name" value="LptF_LptG"/>
    <property type="match status" value="1"/>
</dbReference>
<proteinExistence type="predicted"/>
<evidence type="ECO:0000313" key="8">
    <source>
        <dbReference type="EMBL" id="PQO44912.1"/>
    </source>
</evidence>
<dbReference type="Proteomes" id="UP000237819">
    <property type="component" value="Unassembled WGS sequence"/>
</dbReference>
<comment type="caution">
    <text evidence="8">The sequence shown here is derived from an EMBL/GenBank/DDBJ whole genome shotgun (WGS) entry which is preliminary data.</text>
</comment>
<sequence length="388" mass="44051">MGITTIQRYVLWETLKVFLLCLSITVLMMVLGGGVMEGMKKGFPTNVIMGMLPYFVPEMLRYMIPGCMLFAVCTAFGRMSATNEITAIKSAGINPMELVWPVLVLAYFLSFFTFWMYEVCASWSRPNIHRVVAESLDDTVYSMLGTKKHFSMAGLEVSVKEVRDRKLIKPRIDMAATESRPALFLEAEEATLQTDPETGILRFSCSDGKIESDGDQSYEFADEYEINLDHLNSIELDQNSASPANLTSRMMPRQIEREQQIVREAEAELEIAIASDNFDHLDHVKHHLNAHKKRLLRLQAEVPRRWANGFGVFCFAMIGIPVSIWLRSADNVKTFFLCFLPILLLYYPLLVVGEQWAREGSFGTLPVGIADVALLLIGMFMMWRVNRN</sequence>
<name>A0A2S8GKG0_9BACT</name>
<feature type="transmembrane region" description="Helical" evidence="7">
    <location>
        <begin position="59"/>
        <end position="78"/>
    </location>
</feature>
<evidence type="ECO:0008006" key="10">
    <source>
        <dbReference type="Google" id="ProtNLM"/>
    </source>
</evidence>
<feature type="transmembrane region" description="Helical" evidence="7">
    <location>
        <begin position="332"/>
        <end position="350"/>
    </location>
</feature>
<dbReference type="GO" id="GO:0043190">
    <property type="term" value="C:ATP-binding cassette (ABC) transporter complex"/>
    <property type="evidence" value="ECO:0007669"/>
    <property type="project" value="TreeGrafter"/>
</dbReference>
<dbReference type="PANTHER" id="PTHR33529">
    <property type="entry name" value="SLR0882 PROTEIN-RELATED"/>
    <property type="match status" value="1"/>
</dbReference>
<dbReference type="PANTHER" id="PTHR33529:SF6">
    <property type="entry name" value="YJGP_YJGQ FAMILY PERMEASE"/>
    <property type="match status" value="1"/>
</dbReference>
<evidence type="ECO:0000256" key="2">
    <source>
        <dbReference type="ARBA" id="ARBA00022475"/>
    </source>
</evidence>
<dbReference type="EMBL" id="PUHZ01000017">
    <property type="protein sequence ID" value="PQO44912.1"/>
    <property type="molecule type" value="Genomic_DNA"/>
</dbReference>
<evidence type="ECO:0000313" key="9">
    <source>
        <dbReference type="Proteomes" id="UP000237819"/>
    </source>
</evidence>
<dbReference type="GO" id="GO:0015920">
    <property type="term" value="P:lipopolysaccharide transport"/>
    <property type="evidence" value="ECO:0007669"/>
    <property type="project" value="TreeGrafter"/>
</dbReference>
<keyword evidence="2" id="KW-1003">Cell membrane</keyword>
<evidence type="ECO:0000256" key="3">
    <source>
        <dbReference type="ARBA" id="ARBA00022692"/>
    </source>
</evidence>
<keyword evidence="5 7" id="KW-0472">Membrane</keyword>
<keyword evidence="3 7" id="KW-0812">Transmembrane</keyword>